<gene>
    <name evidence="2" type="ORF">DEBURN_LOCUS2466</name>
</gene>
<feature type="region of interest" description="Disordered" evidence="1">
    <location>
        <begin position="1"/>
        <end position="35"/>
    </location>
</feature>
<keyword evidence="3" id="KW-1185">Reference proteome</keyword>
<organism evidence="2 3">
    <name type="scientific">Diversispora eburnea</name>
    <dbReference type="NCBI Taxonomy" id="1213867"/>
    <lineage>
        <taxon>Eukaryota</taxon>
        <taxon>Fungi</taxon>
        <taxon>Fungi incertae sedis</taxon>
        <taxon>Mucoromycota</taxon>
        <taxon>Glomeromycotina</taxon>
        <taxon>Glomeromycetes</taxon>
        <taxon>Diversisporales</taxon>
        <taxon>Diversisporaceae</taxon>
        <taxon>Diversispora</taxon>
    </lineage>
</organism>
<sequence>MFGPQCNPPGGPPPATTATCIPGPPRGVDTSIPPEKRSFTQITSTEQNLGDGLIFMKVGQLCWV</sequence>
<comment type="caution">
    <text evidence="2">The sequence shown here is derived from an EMBL/GenBank/DDBJ whole genome shotgun (WGS) entry which is preliminary data.</text>
</comment>
<feature type="compositionally biased region" description="Pro residues" evidence="1">
    <location>
        <begin position="1"/>
        <end position="15"/>
    </location>
</feature>
<name>A0A9N8YWG0_9GLOM</name>
<evidence type="ECO:0000313" key="2">
    <source>
        <dbReference type="EMBL" id="CAG8456939.1"/>
    </source>
</evidence>
<dbReference type="Proteomes" id="UP000789706">
    <property type="component" value="Unassembled WGS sequence"/>
</dbReference>
<reference evidence="2" key="1">
    <citation type="submission" date="2021-06" db="EMBL/GenBank/DDBJ databases">
        <authorList>
            <person name="Kallberg Y."/>
            <person name="Tangrot J."/>
            <person name="Rosling A."/>
        </authorList>
    </citation>
    <scope>NUCLEOTIDE SEQUENCE</scope>
    <source>
        <strain evidence="2">AZ414A</strain>
    </source>
</reference>
<dbReference type="AlphaFoldDB" id="A0A9N8YWG0"/>
<dbReference type="EMBL" id="CAJVPK010000135">
    <property type="protein sequence ID" value="CAG8456939.1"/>
    <property type="molecule type" value="Genomic_DNA"/>
</dbReference>
<protein>
    <submittedName>
        <fullName evidence="2">3431_t:CDS:1</fullName>
    </submittedName>
</protein>
<evidence type="ECO:0000313" key="3">
    <source>
        <dbReference type="Proteomes" id="UP000789706"/>
    </source>
</evidence>
<proteinExistence type="predicted"/>
<accession>A0A9N8YWG0</accession>
<evidence type="ECO:0000256" key="1">
    <source>
        <dbReference type="SAM" id="MobiDB-lite"/>
    </source>
</evidence>